<comment type="caution">
    <text evidence="1">The sequence shown here is derived from an EMBL/GenBank/DDBJ whole genome shotgun (WGS) entry which is preliminary data.</text>
</comment>
<name>A0A3P1XLG4_TANFO</name>
<evidence type="ECO:0000313" key="1">
    <source>
        <dbReference type="EMBL" id="RRD59361.1"/>
    </source>
</evidence>
<sequence length="299" mass="35613">MTTDQIKEIIRQNQNDIAFIVGNGVNRYPNNPNALSWDDLLIQLWKKVLPESHLSSIPVGISLTEFYDVLELENTQDINLQKEVADLMRAWKPLNHHTQIIRRMKELDAPVLTTNFEETLARTFEYQQYRTEKEGFTDFYPWSTYHGTKPLNLPTDGFGIWYINGMINYHRSIRLGLSHYMGSVERARNLLHKREEEESFTGKNNAQWKGYKTWLHIVFNKSLFVFGLGLEENEIFLRWILIERIKYFKKFPDRKHKGWYINKRSHNGTDQGKKFFLERVGFEVIDVDDYAEIYEHIWT</sequence>
<gene>
    <name evidence="1" type="ORF">EII40_10030</name>
</gene>
<organism evidence="1 2">
    <name type="scientific">Tannerella forsythia</name>
    <name type="common">Bacteroides forsythus</name>
    <dbReference type="NCBI Taxonomy" id="28112"/>
    <lineage>
        <taxon>Bacteria</taxon>
        <taxon>Pseudomonadati</taxon>
        <taxon>Bacteroidota</taxon>
        <taxon>Bacteroidia</taxon>
        <taxon>Bacteroidales</taxon>
        <taxon>Tannerellaceae</taxon>
        <taxon>Tannerella</taxon>
    </lineage>
</organism>
<evidence type="ECO:0000313" key="2">
    <source>
        <dbReference type="Proteomes" id="UP000278609"/>
    </source>
</evidence>
<evidence type="ECO:0008006" key="3">
    <source>
        <dbReference type="Google" id="ProtNLM"/>
    </source>
</evidence>
<proteinExistence type="predicted"/>
<dbReference type="Proteomes" id="UP000278609">
    <property type="component" value="Unassembled WGS sequence"/>
</dbReference>
<dbReference type="AlphaFoldDB" id="A0A3P1XLG4"/>
<dbReference type="OrthoDB" id="7551439at2"/>
<accession>A0A3P1XLG4</accession>
<protein>
    <recommendedName>
        <fullName evidence="3">SIR2-like domain-containing protein</fullName>
    </recommendedName>
</protein>
<dbReference type="EMBL" id="RQYS01000045">
    <property type="protein sequence ID" value="RRD59361.1"/>
    <property type="molecule type" value="Genomic_DNA"/>
</dbReference>
<reference evidence="1 2" key="1">
    <citation type="submission" date="2018-11" db="EMBL/GenBank/DDBJ databases">
        <title>Genomes From Bacteria Associated with the Canine Oral Cavity: a Test Case for Automated Genome-Based Taxonomic Assignment.</title>
        <authorList>
            <person name="Coil D.A."/>
            <person name="Jospin G."/>
            <person name="Darling A.E."/>
            <person name="Wallis C."/>
            <person name="Davis I.J."/>
            <person name="Harris S."/>
            <person name="Eisen J.A."/>
            <person name="Holcombe L.J."/>
            <person name="O'Flynn C."/>
        </authorList>
    </citation>
    <scope>NUCLEOTIDE SEQUENCE [LARGE SCALE GENOMIC DNA]</scope>
    <source>
        <strain evidence="1 2">OH2617_COT-023</strain>
    </source>
</reference>
<dbReference type="RefSeq" id="WP_124752118.1">
    <property type="nucleotide sequence ID" value="NZ_RQYS01000045.1"/>
</dbReference>